<reference evidence="1" key="1">
    <citation type="submission" date="2014-11" db="EMBL/GenBank/DDBJ databases">
        <authorList>
            <person name="Amaro Gonzalez C."/>
        </authorList>
    </citation>
    <scope>NUCLEOTIDE SEQUENCE</scope>
</reference>
<name>A0A0E9RD59_ANGAN</name>
<reference evidence="1" key="2">
    <citation type="journal article" date="2015" name="Fish Shellfish Immunol.">
        <title>Early steps in the European eel (Anguilla anguilla)-Vibrio vulnificus interaction in the gills: Role of the RtxA13 toxin.</title>
        <authorList>
            <person name="Callol A."/>
            <person name="Pajuelo D."/>
            <person name="Ebbesson L."/>
            <person name="Teles M."/>
            <person name="MacKenzie S."/>
            <person name="Amaro C."/>
        </authorList>
    </citation>
    <scope>NUCLEOTIDE SEQUENCE</scope>
</reference>
<organism evidence="1">
    <name type="scientific">Anguilla anguilla</name>
    <name type="common">European freshwater eel</name>
    <name type="synonym">Muraena anguilla</name>
    <dbReference type="NCBI Taxonomy" id="7936"/>
    <lineage>
        <taxon>Eukaryota</taxon>
        <taxon>Metazoa</taxon>
        <taxon>Chordata</taxon>
        <taxon>Craniata</taxon>
        <taxon>Vertebrata</taxon>
        <taxon>Euteleostomi</taxon>
        <taxon>Actinopterygii</taxon>
        <taxon>Neopterygii</taxon>
        <taxon>Teleostei</taxon>
        <taxon>Anguilliformes</taxon>
        <taxon>Anguillidae</taxon>
        <taxon>Anguilla</taxon>
    </lineage>
</organism>
<sequence>MLYTQTPPTVTTMINLNTHRTKR</sequence>
<dbReference type="EMBL" id="GBXM01081543">
    <property type="protein sequence ID" value="JAH27034.1"/>
    <property type="molecule type" value="Transcribed_RNA"/>
</dbReference>
<evidence type="ECO:0000313" key="1">
    <source>
        <dbReference type="EMBL" id="JAH27034.1"/>
    </source>
</evidence>
<dbReference type="AlphaFoldDB" id="A0A0E9RD59"/>
<protein>
    <submittedName>
        <fullName evidence="1">Uncharacterized protein</fullName>
    </submittedName>
</protein>
<accession>A0A0E9RD59</accession>
<proteinExistence type="predicted"/>